<organism evidence="3 4">
    <name type="scientific">Hymenobacter rubripertinctus</name>
    <dbReference type="NCBI Taxonomy" id="2029981"/>
    <lineage>
        <taxon>Bacteria</taxon>
        <taxon>Pseudomonadati</taxon>
        <taxon>Bacteroidota</taxon>
        <taxon>Cytophagia</taxon>
        <taxon>Cytophagales</taxon>
        <taxon>Hymenobacteraceae</taxon>
        <taxon>Hymenobacter</taxon>
    </lineage>
</organism>
<evidence type="ECO:0000313" key="4">
    <source>
        <dbReference type="Proteomes" id="UP000284250"/>
    </source>
</evidence>
<dbReference type="AlphaFoldDB" id="A0A418QWC2"/>
<reference evidence="3 4" key="1">
    <citation type="submission" date="2019-01" db="EMBL/GenBank/DDBJ databases">
        <title>Hymenobacter humicola sp. nov., isolated from soils in Antarctica.</title>
        <authorList>
            <person name="Sedlacek I."/>
            <person name="Holochova P."/>
            <person name="Kralova S."/>
            <person name="Pantucek R."/>
            <person name="Stankova E."/>
            <person name="Vrbovska V."/>
            <person name="Kristofova L."/>
            <person name="Svec P."/>
            <person name="Busse H.-J."/>
        </authorList>
    </citation>
    <scope>NUCLEOTIDE SEQUENCE [LARGE SCALE GENOMIC DNA]</scope>
    <source>
        <strain evidence="3 4">CCM 8852</strain>
    </source>
</reference>
<keyword evidence="2" id="KW-0732">Signal</keyword>
<dbReference type="Proteomes" id="UP000284250">
    <property type="component" value="Unassembled WGS sequence"/>
</dbReference>
<gene>
    <name evidence="3" type="ORF">D0T11_12640</name>
</gene>
<proteinExistence type="predicted"/>
<feature type="region of interest" description="Disordered" evidence="1">
    <location>
        <begin position="127"/>
        <end position="149"/>
    </location>
</feature>
<evidence type="ECO:0000256" key="2">
    <source>
        <dbReference type="SAM" id="SignalP"/>
    </source>
</evidence>
<feature type="chain" id="PRO_5019550271" evidence="2">
    <location>
        <begin position="19"/>
        <end position="149"/>
    </location>
</feature>
<sequence length="149" mass="16431">MKKFLVILAAFSFSAASAQSVPAKAAHGQHHRGEHANLTPEQRADRSAQRLTQKLNLSATQTQQVRQLHLSRAQAMQTHKAQAGTAVAKADKKQHHAAMKAGKAQYDAQLKQILSADQYAKYTQLQADKMAKRKNHQGQGRQEVKQGKS</sequence>
<dbReference type="OrthoDB" id="961437at2"/>
<evidence type="ECO:0000313" key="3">
    <source>
        <dbReference type="EMBL" id="RIY09270.1"/>
    </source>
</evidence>
<keyword evidence="4" id="KW-1185">Reference proteome</keyword>
<dbReference type="RefSeq" id="WP_119656150.1">
    <property type="nucleotide sequence ID" value="NZ_JBHUOI010000073.1"/>
</dbReference>
<feature type="region of interest" description="Disordered" evidence="1">
    <location>
        <begin position="23"/>
        <end position="100"/>
    </location>
</feature>
<feature type="signal peptide" evidence="2">
    <location>
        <begin position="1"/>
        <end position="18"/>
    </location>
</feature>
<feature type="compositionally biased region" description="Polar residues" evidence="1">
    <location>
        <begin position="49"/>
        <end position="66"/>
    </location>
</feature>
<evidence type="ECO:0000256" key="1">
    <source>
        <dbReference type="SAM" id="MobiDB-lite"/>
    </source>
</evidence>
<protein>
    <submittedName>
        <fullName evidence="3">DUF4890 domain-containing protein</fullName>
    </submittedName>
</protein>
<dbReference type="EMBL" id="QYCN01000017">
    <property type="protein sequence ID" value="RIY09270.1"/>
    <property type="molecule type" value="Genomic_DNA"/>
</dbReference>
<name>A0A418QWC2_9BACT</name>
<accession>A0A418QWC2</accession>
<comment type="caution">
    <text evidence="3">The sequence shown here is derived from an EMBL/GenBank/DDBJ whole genome shotgun (WGS) entry which is preliminary data.</text>
</comment>